<dbReference type="EnsemblProtists" id="EOD11894">
    <property type="protein sequence ID" value="EOD11894"/>
    <property type="gene ID" value="EMIHUDRAFT_437521"/>
</dbReference>
<sequence length="339" mass="36989">MPFTFICSKQRRTSDSDDDTPTDPLPPRVGRFVLSGIVLGSGATGRVYLGFDADTGQEVAIKQLKGERSREAPAEVAPHQIVSGHTNVASLLGHYFFRGQHFIVLELCRGGDLFSVAMTAAEGVSMPEDQLASLMRGMSDGLAHVHACGVVHRDMKLENLLLDDSGSVKLCDFGLAHVFRRDSNGQPLKEAIKRRSGTKSYTAPEVLATSGDGFYFAEAADVWSLGVCLFSLAFGFFPLDVAHPADWRFGAIREAQAAGQPTVPAIFALYQQRLPPWSAELLKLLDGMLQIEVSKRWTMRQVMSSRWLQQPPPPPLKTTKSGRQGTSLTSVIDMDLIGV</sequence>
<dbReference type="RefSeq" id="XP_005768591.1">
    <property type="nucleotide sequence ID" value="XM_005768534.1"/>
</dbReference>
<evidence type="ECO:0000256" key="3">
    <source>
        <dbReference type="PROSITE-ProRule" id="PRU10141"/>
    </source>
</evidence>
<dbReference type="InterPro" id="IPR011009">
    <property type="entry name" value="Kinase-like_dom_sf"/>
</dbReference>
<evidence type="ECO:0000313" key="8">
    <source>
        <dbReference type="Proteomes" id="UP000013827"/>
    </source>
</evidence>
<dbReference type="OMA" id="LEWANCG"/>
<evidence type="ECO:0000313" key="7">
    <source>
        <dbReference type="EnsemblProtists" id="EOD16162"/>
    </source>
</evidence>
<dbReference type="EnsemblProtists" id="EOD16162">
    <property type="protein sequence ID" value="EOD16162"/>
    <property type="gene ID" value="EMIHUDRAFT_374158"/>
</dbReference>
<dbReference type="Pfam" id="PF00069">
    <property type="entry name" value="Pkinase"/>
    <property type="match status" value="1"/>
</dbReference>
<evidence type="ECO:0000259" key="6">
    <source>
        <dbReference type="PROSITE" id="PS50011"/>
    </source>
</evidence>
<dbReference type="PANTHER" id="PTHR24346">
    <property type="entry name" value="MAP/MICROTUBULE AFFINITY-REGULATING KINASE"/>
    <property type="match status" value="1"/>
</dbReference>
<dbReference type="PROSITE" id="PS00107">
    <property type="entry name" value="PROTEIN_KINASE_ATP"/>
    <property type="match status" value="1"/>
</dbReference>
<dbReference type="PaxDb" id="2903-EOD11894"/>
<dbReference type="STRING" id="2903.R1C204"/>
<reference evidence="8" key="1">
    <citation type="journal article" date="2013" name="Nature">
        <title>Pan genome of the phytoplankton Emiliania underpins its global distribution.</title>
        <authorList>
            <person name="Read B.A."/>
            <person name="Kegel J."/>
            <person name="Klute M.J."/>
            <person name="Kuo A."/>
            <person name="Lefebvre S.C."/>
            <person name="Maumus F."/>
            <person name="Mayer C."/>
            <person name="Miller J."/>
            <person name="Monier A."/>
            <person name="Salamov A."/>
            <person name="Young J."/>
            <person name="Aguilar M."/>
            <person name="Claverie J.M."/>
            <person name="Frickenhaus S."/>
            <person name="Gonzalez K."/>
            <person name="Herman E.K."/>
            <person name="Lin Y.C."/>
            <person name="Napier J."/>
            <person name="Ogata H."/>
            <person name="Sarno A.F."/>
            <person name="Shmutz J."/>
            <person name="Schroeder D."/>
            <person name="de Vargas C."/>
            <person name="Verret F."/>
            <person name="von Dassow P."/>
            <person name="Valentin K."/>
            <person name="Van de Peer Y."/>
            <person name="Wheeler G."/>
            <person name="Dacks J.B."/>
            <person name="Delwiche C.F."/>
            <person name="Dyhrman S.T."/>
            <person name="Glockner G."/>
            <person name="John U."/>
            <person name="Richards T."/>
            <person name="Worden A.Z."/>
            <person name="Zhang X."/>
            <person name="Grigoriev I.V."/>
            <person name="Allen A.E."/>
            <person name="Bidle K."/>
            <person name="Borodovsky M."/>
            <person name="Bowler C."/>
            <person name="Brownlee C."/>
            <person name="Cock J.M."/>
            <person name="Elias M."/>
            <person name="Gladyshev V.N."/>
            <person name="Groth M."/>
            <person name="Guda C."/>
            <person name="Hadaegh A."/>
            <person name="Iglesias-Rodriguez M.D."/>
            <person name="Jenkins J."/>
            <person name="Jones B.M."/>
            <person name="Lawson T."/>
            <person name="Leese F."/>
            <person name="Lindquist E."/>
            <person name="Lobanov A."/>
            <person name="Lomsadze A."/>
            <person name="Malik S.B."/>
            <person name="Marsh M.E."/>
            <person name="Mackinder L."/>
            <person name="Mock T."/>
            <person name="Mueller-Roeber B."/>
            <person name="Pagarete A."/>
            <person name="Parker M."/>
            <person name="Probert I."/>
            <person name="Quesneville H."/>
            <person name="Raines C."/>
            <person name="Rensing S.A."/>
            <person name="Riano-Pachon D.M."/>
            <person name="Richier S."/>
            <person name="Rokitta S."/>
            <person name="Shiraiwa Y."/>
            <person name="Soanes D.M."/>
            <person name="van der Giezen M."/>
            <person name="Wahlund T.M."/>
            <person name="Williams B."/>
            <person name="Wilson W."/>
            <person name="Wolfe G."/>
            <person name="Wurch L.L."/>
        </authorList>
    </citation>
    <scope>NUCLEOTIDE SEQUENCE</scope>
</reference>
<dbReference type="Gene3D" id="1.10.510.10">
    <property type="entry name" value="Transferase(Phosphotransferase) domain 1"/>
    <property type="match status" value="1"/>
</dbReference>
<dbReference type="HOGENOM" id="CLU_000288_63_0_1"/>
<proteinExistence type="inferred from homology"/>
<dbReference type="KEGG" id="ehx:EMIHUDRAFT_437521"/>
<protein>
    <recommendedName>
        <fullName evidence="6">Protein kinase domain-containing protein</fullName>
    </recommendedName>
</protein>
<comment type="similarity">
    <text evidence="4">Belongs to the protein kinase superfamily.</text>
</comment>
<keyword evidence="1 3" id="KW-0547">Nucleotide-binding</keyword>
<dbReference type="InterPro" id="IPR000719">
    <property type="entry name" value="Prot_kinase_dom"/>
</dbReference>
<dbReference type="GO" id="GO:0004674">
    <property type="term" value="F:protein serine/threonine kinase activity"/>
    <property type="evidence" value="ECO:0007669"/>
    <property type="project" value="UniProtKB-KW"/>
</dbReference>
<dbReference type="AlphaFoldDB" id="A0A0D3IY27"/>
<dbReference type="KEGG" id="ehx:EMIHUDRAFT_374158"/>
<dbReference type="RefSeq" id="XP_005764323.1">
    <property type="nucleotide sequence ID" value="XM_005764266.1"/>
</dbReference>
<dbReference type="eggNOG" id="KOG0583">
    <property type="taxonomic scope" value="Eukaryota"/>
</dbReference>
<dbReference type="SMART" id="SM00220">
    <property type="entry name" value="S_TKc"/>
    <property type="match status" value="1"/>
</dbReference>
<dbReference type="InterPro" id="IPR008271">
    <property type="entry name" value="Ser/Thr_kinase_AS"/>
</dbReference>
<reference evidence="7" key="2">
    <citation type="submission" date="2024-10" db="UniProtKB">
        <authorList>
            <consortium name="EnsemblProtists"/>
        </authorList>
    </citation>
    <scope>IDENTIFICATION</scope>
</reference>
<feature type="region of interest" description="Disordered" evidence="5">
    <location>
        <begin position="8"/>
        <end position="27"/>
    </location>
</feature>
<evidence type="ECO:0000256" key="2">
    <source>
        <dbReference type="ARBA" id="ARBA00022840"/>
    </source>
</evidence>
<dbReference type="GO" id="GO:0005737">
    <property type="term" value="C:cytoplasm"/>
    <property type="evidence" value="ECO:0007669"/>
    <property type="project" value="TreeGrafter"/>
</dbReference>
<name>A0A0D3IY27_EMIH1</name>
<dbReference type="PROSITE" id="PS50011">
    <property type="entry name" value="PROTEIN_KINASE_DOM"/>
    <property type="match status" value="1"/>
</dbReference>
<dbReference type="PANTHER" id="PTHR24346:SF30">
    <property type="entry name" value="MATERNAL EMBRYONIC LEUCINE ZIPPER KINASE"/>
    <property type="match status" value="1"/>
</dbReference>
<dbReference type="SUPFAM" id="SSF56112">
    <property type="entry name" value="Protein kinase-like (PK-like)"/>
    <property type="match status" value="1"/>
</dbReference>
<dbReference type="GO" id="GO:0005524">
    <property type="term" value="F:ATP binding"/>
    <property type="evidence" value="ECO:0007669"/>
    <property type="project" value="UniProtKB-UniRule"/>
</dbReference>
<keyword evidence="4" id="KW-0418">Kinase</keyword>
<dbReference type="GeneID" id="17262312"/>
<organism evidence="7 8">
    <name type="scientific">Emiliania huxleyi (strain CCMP1516)</name>
    <dbReference type="NCBI Taxonomy" id="280463"/>
    <lineage>
        <taxon>Eukaryota</taxon>
        <taxon>Haptista</taxon>
        <taxon>Haptophyta</taxon>
        <taxon>Prymnesiophyceae</taxon>
        <taxon>Isochrysidales</taxon>
        <taxon>Noelaerhabdaceae</taxon>
        <taxon>Emiliania</taxon>
    </lineage>
</organism>
<keyword evidence="4" id="KW-0723">Serine/threonine-protein kinase</keyword>
<keyword evidence="8" id="KW-1185">Reference proteome</keyword>
<evidence type="ECO:0000256" key="5">
    <source>
        <dbReference type="SAM" id="MobiDB-lite"/>
    </source>
</evidence>
<accession>A0A0D3IY27</accession>
<feature type="domain" description="Protein kinase" evidence="6">
    <location>
        <begin position="33"/>
        <end position="308"/>
    </location>
</feature>
<dbReference type="GO" id="GO:0035556">
    <property type="term" value="P:intracellular signal transduction"/>
    <property type="evidence" value="ECO:0007669"/>
    <property type="project" value="TreeGrafter"/>
</dbReference>
<keyword evidence="2 3" id="KW-0067">ATP-binding</keyword>
<evidence type="ECO:0000256" key="4">
    <source>
        <dbReference type="RuleBase" id="RU000304"/>
    </source>
</evidence>
<dbReference type="PROSITE" id="PS00108">
    <property type="entry name" value="PROTEIN_KINASE_ST"/>
    <property type="match status" value="1"/>
</dbReference>
<dbReference type="Proteomes" id="UP000013827">
    <property type="component" value="Unassembled WGS sequence"/>
</dbReference>
<feature type="binding site" evidence="3">
    <location>
        <position position="62"/>
    </location>
    <ligand>
        <name>ATP</name>
        <dbReference type="ChEBI" id="CHEBI:30616"/>
    </ligand>
</feature>
<evidence type="ECO:0000256" key="1">
    <source>
        <dbReference type="ARBA" id="ARBA00022741"/>
    </source>
</evidence>
<dbReference type="GeneID" id="17258057"/>
<dbReference type="InterPro" id="IPR017441">
    <property type="entry name" value="Protein_kinase_ATP_BS"/>
</dbReference>
<feature type="region of interest" description="Disordered" evidence="5">
    <location>
        <begin position="304"/>
        <end position="324"/>
    </location>
</feature>
<keyword evidence="4" id="KW-0808">Transferase</keyword>